<comment type="caution">
    <text evidence="1">The sequence shown here is derived from an EMBL/GenBank/DDBJ whole genome shotgun (WGS) entry which is preliminary data.</text>
</comment>
<sequence>MANQCFGHWPLSFRDVQIKGPRSNHIVSDRSAAPYKKKLFKAFKANKLLILKFFQRVYLLSRIALNNPEIFSINFVDRLPVVYHSSDKHRLQYMHLYREVQCSSIIPFEFLTISEKASFEIK</sequence>
<keyword evidence="2" id="KW-1185">Reference proteome</keyword>
<organism evidence="1 2">
    <name type="scientific">Brachionus plicatilis</name>
    <name type="common">Marine rotifer</name>
    <name type="synonym">Brachionus muelleri</name>
    <dbReference type="NCBI Taxonomy" id="10195"/>
    <lineage>
        <taxon>Eukaryota</taxon>
        <taxon>Metazoa</taxon>
        <taxon>Spiralia</taxon>
        <taxon>Gnathifera</taxon>
        <taxon>Rotifera</taxon>
        <taxon>Eurotatoria</taxon>
        <taxon>Monogononta</taxon>
        <taxon>Pseudotrocha</taxon>
        <taxon>Ploima</taxon>
        <taxon>Brachionidae</taxon>
        <taxon>Brachionus</taxon>
    </lineage>
</organism>
<accession>A0A3M7S2J5</accession>
<evidence type="ECO:0000313" key="2">
    <source>
        <dbReference type="Proteomes" id="UP000276133"/>
    </source>
</evidence>
<name>A0A3M7S2J5_BRAPC</name>
<proteinExistence type="predicted"/>
<gene>
    <name evidence="1" type="ORF">BpHYR1_011594</name>
</gene>
<protein>
    <submittedName>
        <fullName evidence="1">Uncharacterized protein</fullName>
    </submittedName>
</protein>
<dbReference type="EMBL" id="REGN01002135">
    <property type="protein sequence ID" value="RNA30043.1"/>
    <property type="molecule type" value="Genomic_DNA"/>
</dbReference>
<dbReference type="AlphaFoldDB" id="A0A3M7S2J5"/>
<evidence type="ECO:0000313" key="1">
    <source>
        <dbReference type="EMBL" id="RNA30043.1"/>
    </source>
</evidence>
<reference evidence="1 2" key="1">
    <citation type="journal article" date="2018" name="Sci. Rep.">
        <title>Genomic signatures of local adaptation to the degree of environmental predictability in rotifers.</title>
        <authorList>
            <person name="Franch-Gras L."/>
            <person name="Hahn C."/>
            <person name="Garcia-Roger E.M."/>
            <person name="Carmona M.J."/>
            <person name="Serra M."/>
            <person name="Gomez A."/>
        </authorList>
    </citation>
    <scope>NUCLEOTIDE SEQUENCE [LARGE SCALE GENOMIC DNA]</scope>
    <source>
        <strain evidence="1">HYR1</strain>
    </source>
</reference>
<dbReference type="Proteomes" id="UP000276133">
    <property type="component" value="Unassembled WGS sequence"/>
</dbReference>